<keyword evidence="3" id="KW-0597">Phosphoprotein</keyword>
<proteinExistence type="predicted"/>
<dbReference type="GO" id="GO:0005524">
    <property type="term" value="F:ATP binding"/>
    <property type="evidence" value="ECO:0007669"/>
    <property type="project" value="UniProtKB-KW"/>
</dbReference>
<organism evidence="12 13">
    <name type="scientific">Pseudoalteromonas phenolica</name>
    <dbReference type="NCBI Taxonomy" id="161398"/>
    <lineage>
        <taxon>Bacteria</taxon>
        <taxon>Pseudomonadati</taxon>
        <taxon>Pseudomonadota</taxon>
        <taxon>Gammaproteobacteria</taxon>
        <taxon>Alteromonadales</taxon>
        <taxon>Pseudoalteromonadaceae</taxon>
        <taxon>Pseudoalteromonas</taxon>
    </lineage>
</organism>
<dbReference type="CDD" id="cd00130">
    <property type="entry name" value="PAS"/>
    <property type="match status" value="2"/>
</dbReference>
<dbReference type="Pfam" id="PF00512">
    <property type="entry name" value="HisKA"/>
    <property type="match status" value="1"/>
</dbReference>
<name>A0A5R9Q375_9GAMM</name>
<evidence type="ECO:0000256" key="8">
    <source>
        <dbReference type="ARBA" id="ARBA00023012"/>
    </source>
</evidence>
<dbReference type="InterPro" id="IPR003594">
    <property type="entry name" value="HATPase_dom"/>
</dbReference>
<evidence type="ECO:0000256" key="1">
    <source>
        <dbReference type="ARBA" id="ARBA00000085"/>
    </source>
</evidence>
<dbReference type="InterPro" id="IPR003661">
    <property type="entry name" value="HisK_dim/P_dom"/>
</dbReference>
<dbReference type="Proteomes" id="UP000309186">
    <property type="component" value="Unassembled WGS sequence"/>
</dbReference>
<evidence type="ECO:0000256" key="6">
    <source>
        <dbReference type="ARBA" id="ARBA00022777"/>
    </source>
</evidence>
<dbReference type="InterPro" id="IPR035965">
    <property type="entry name" value="PAS-like_dom_sf"/>
</dbReference>
<dbReference type="Pfam" id="PF13426">
    <property type="entry name" value="PAS_9"/>
    <property type="match status" value="1"/>
</dbReference>
<protein>
    <recommendedName>
        <fullName evidence="2">histidine kinase</fullName>
        <ecNumber evidence="2">2.7.13.3</ecNumber>
    </recommendedName>
</protein>
<dbReference type="SMART" id="SM00388">
    <property type="entry name" value="HisKA"/>
    <property type="match status" value="1"/>
</dbReference>
<dbReference type="SMART" id="SM00091">
    <property type="entry name" value="PAS"/>
    <property type="match status" value="2"/>
</dbReference>
<dbReference type="SMART" id="SM00387">
    <property type="entry name" value="HATPase_c"/>
    <property type="match status" value="1"/>
</dbReference>
<sequence length="596" mass="66936">MFERFFNYSNELLCIASLDGKFIQVNDAFINCLGFDKAYLLSESFLNLVHPDDVTKTVRELECLGAGKEIINFENRYISASKEIKILNWKATFDQETQLIFATARDVTSERLISSRYTQLYQAITKNIIFAKTDVKGVICEVNQKFCDISGYSSEELIGKTHKIVNSGCHDKAFFKEMWATISSGQVWTGLIKNRKKDGDLYIVESIIIPVFDLDKKIEAFIALRQDITERIHFQKLNDKTLEMLNQTGEIAKVGGWELNVETQQLTCTQETYKIFNLGSTHNNDTSLLEVLSCLTELDQQGLLEDITFCEKQQRAFSRECLVSLQSGEKKWVNFTGKPNKTGKGAFLISGTVQDIHEKKSNEIKFKQERQKSIQNAKFSALGELAASVAHEINNPLGIISGYAELLQMQGGSEDDKYQAILKSCDRITHIVKNLKRFSRTDDTPQKLPVNLLEVVNDAISLTLPRAKRQHSKIYLNAHDEVWVLGNHIELEQVIINLINNALDALAKHKLRTVTVELMKQDMLPKLVIEDTGGGVCSSVIQTIFEPFVTTKLAANGTGLGLSVVKGILDDHLATIAMTNNELGASFVITFPATEK</sequence>
<dbReference type="Gene3D" id="3.30.565.10">
    <property type="entry name" value="Histidine kinase-like ATPase, C-terminal domain"/>
    <property type="match status" value="1"/>
</dbReference>
<feature type="domain" description="PAC" evidence="11">
    <location>
        <begin position="185"/>
        <end position="240"/>
    </location>
</feature>
<dbReference type="PROSITE" id="PS50109">
    <property type="entry name" value="HIS_KIN"/>
    <property type="match status" value="1"/>
</dbReference>
<dbReference type="SMART" id="SM00086">
    <property type="entry name" value="PAC"/>
    <property type="match status" value="3"/>
</dbReference>
<keyword evidence="5" id="KW-0547">Nucleotide-binding</keyword>
<dbReference type="InterPro" id="IPR036097">
    <property type="entry name" value="HisK_dim/P_sf"/>
</dbReference>
<dbReference type="Gene3D" id="3.30.450.20">
    <property type="entry name" value="PAS domain"/>
    <property type="match status" value="3"/>
</dbReference>
<dbReference type="InterPro" id="IPR001610">
    <property type="entry name" value="PAC"/>
</dbReference>
<dbReference type="InterPro" id="IPR013655">
    <property type="entry name" value="PAS_fold_3"/>
</dbReference>
<dbReference type="PRINTS" id="PR00344">
    <property type="entry name" value="BCTRLSENSOR"/>
</dbReference>
<dbReference type="PROSITE" id="PS50113">
    <property type="entry name" value="PAC"/>
    <property type="match status" value="1"/>
</dbReference>
<dbReference type="Gene3D" id="1.10.287.130">
    <property type="match status" value="1"/>
</dbReference>
<evidence type="ECO:0000256" key="7">
    <source>
        <dbReference type="ARBA" id="ARBA00022840"/>
    </source>
</evidence>
<evidence type="ECO:0000259" key="10">
    <source>
        <dbReference type="PROSITE" id="PS50112"/>
    </source>
</evidence>
<keyword evidence="4" id="KW-0808">Transferase</keyword>
<reference evidence="12 13" key="1">
    <citation type="submission" date="2018-01" db="EMBL/GenBank/DDBJ databases">
        <title>Co-occurrence of chitin degradation, pigmentation and bioactivity in marine Pseudoalteromonas.</title>
        <authorList>
            <person name="Paulsen S."/>
            <person name="Gram L."/>
            <person name="Machado H."/>
        </authorList>
    </citation>
    <scope>NUCLEOTIDE SEQUENCE [LARGE SCALE GENOMIC DNA]</scope>
    <source>
        <strain evidence="12 13">S3663</strain>
    </source>
</reference>
<dbReference type="Pfam" id="PF02518">
    <property type="entry name" value="HATPase_c"/>
    <property type="match status" value="1"/>
</dbReference>
<evidence type="ECO:0000256" key="2">
    <source>
        <dbReference type="ARBA" id="ARBA00012438"/>
    </source>
</evidence>
<dbReference type="SUPFAM" id="SSF55785">
    <property type="entry name" value="PYP-like sensor domain (PAS domain)"/>
    <property type="match status" value="3"/>
</dbReference>
<dbReference type="EMBL" id="PPSW01000012">
    <property type="protein sequence ID" value="TLX47375.1"/>
    <property type="molecule type" value="Genomic_DNA"/>
</dbReference>
<dbReference type="SUPFAM" id="SSF55874">
    <property type="entry name" value="ATPase domain of HSP90 chaperone/DNA topoisomerase II/histidine kinase"/>
    <property type="match status" value="1"/>
</dbReference>
<dbReference type="InterPro" id="IPR000014">
    <property type="entry name" value="PAS"/>
</dbReference>
<dbReference type="GO" id="GO:0000155">
    <property type="term" value="F:phosphorelay sensor kinase activity"/>
    <property type="evidence" value="ECO:0007669"/>
    <property type="project" value="InterPro"/>
</dbReference>
<feature type="domain" description="PAS" evidence="10">
    <location>
        <begin position="134"/>
        <end position="161"/>
    </location>
</feature>
<comment type="catalytic activity">
    <reaction evidence="1">
        <text>ATP + protein L-histidine = ADP + protein N-phospho-L-histidine.</text>
        <dbReference type="EC" id="2.7.13.3"/>
    </reaction>
</comment>
<dbReference type="InterPro" id="IPR036890">
    <property type="entry name" value="HATPase_C_sf"/>
</dbReference>
<dbReference type="NCBIfam" id="TIGR00229">
    <property type="entry name" value="sensory_box"/>
    <property type="match status" value="2"/>
</dbReference>
<evidence type="ECO:0000259" key="9">
    <source>
        <dbReference type="PROSITE" id="PS50109"/>
    </source>
</evidence>
<evidence type="ECO:0000256" key="3">
    <source>
        <dbReference type="ARBA" id="ARBA00022553"/>
    </source>
</evidence>
<dbReference type="Pfam" id="PF08447">
    <property type="entry name" value="PAS_3"/>
    <property type="match status" value="1"/>
</dbReference>
<dbReference type="AlphaFoldDB" id="A0A5R9Q375"/>
<dbReference type="InterPro" id="IPR000700">
    <property type="entry name" value="PAS-assoc_C"/>
</dbReference>
<evidence type="ECO:0000259" key="11">
    <source>
        <dbReference type="PROSITE" id="PS50113"/>
    </source>
</evidence>
<evidence type="ECO:0000313" key="13">
    <source>
        <dbReference type="Proteomes" id="UP000309186"/>
    </source>
</evidence>
<accession>A0A5R9Q375</accession>
<keyword evidence="7" id="KW-0067">ATP-binding</keyword>
<gene>
    <name evidence="12" type="ORF">C1E24_08450</name>
</gene>
<dbReference type="InterPro" id="IPR005467">
    <property type="entry name" value="His_kinase_dom"/>
</dbReference>
<keyword evidence="6 12" id="KW-0418">Kinase</keyword>
<dbReference type="RefSeq" id="WP_138480497.1">
    <property type="nucleotide sequence ID" value="NZ_PPSW01000012.1"/>
</dbReference>
<comment type="caution">
    <text evidence="12">The sequence shown here is derived from an EMBL/GenBank/DDBJ whole genome shotgun (WGS) entry which is preliminary data.</text>
</comment>
<dbReference type="PANTHER" id="PTHR43065:SF10">
    <property type="entry name" value="PEROXIDE STRESS-ACTIVATED HISTIDINE KINASE MAK3"/>
    <property type="match status" value="1"/>
</dbReference>
<dbReference type="OrthoDB" id="9808408at2"/>
<dbReference type="SUPFAM" id="SSF47384">
    <property type="entry name" value="Homodimeric domain of signal transducing histidine kinase"/>
    <property type="match status" value="1"/>
</dbReference>
<keyword evidence="8" id="KW-0902">Two-component regulatory system</keyword>
<dbReference type="PANTHER" id="PTHR43065">
    <property type="entry name" value="SENSOR HISTIDINE KINASE"/>
    <property type="match status" value="1"/>
</dbReference>
<feature type="domain" description="PAS" evidence="10">
    <location>
        <begin position="1"/>
        <end position="62"/>
    </location>
</feature>
<feature type="domain" description="Histidine kinase" evidence="9">
    <location>
        <begin position="388"/>
        <end position="595"/>
    </location>
</feature>
<dbReference type="EC" id="2.7.13.3" evidence="2"/>
<dbReference type="PROSITE" id="PS50112">
    <property type="entry name" value="PAS"/>
    <property type="match status" value="2"/>
</dbReference>
<dbReference type="InterPro" id="IPR004358">
    <property type="entry name" value="Sig_transdc_His_kin-like_C"/>
</dbReference>
<evidence type="ECO:0000256" key="5">
    <source>
        <dbReference type="ARBA" id="ARBA00022741"/>
    </source>
</evidence>
<evidence type="ECO:0000256" key="4">
    <source>
        <dbReference type="ARBA" id="ARBA00022679"/>
    </source>
</evidence>
<dbReference type="CDD" id="cd00082">
    <property type="entry name" value="HisKA"/>
    <property type="match status" value="1"/>
</dbReference>
<evidence type="ECO:0000313" key="12">
    <source>
        <dbReference type="EMBL" id="TLX47375.1"/>
    </source>
</evidence>